<evidence type="ECO:0000313" key="2">
    <source>
        <dbReference type="Proteomes" id="UP000325286"/>
    </source>
</evidence>
<proteinExistence type="predicted"/>
<protein>
    <submittedName>
        <fullName evidence="1">Uncharacterized protein</fullName>
    </submittedName>
</protein>
<name>A0A5B9QQP5_9BACT</name>
<accession>A0A5B9QQP5</accession>
<dbReference type="KEGG" id="rul:UC8_33570"/>
<dbReference type="Proteomes" id="UP000325286">
    <property type="component" value="Chromosome"/>
</dbReference>
<dbReference type="EMBL" id="CP042914">
    <property type="protein sequence ID" value="QEG41338.1"/>
    <property type="molecule type" value="Genomic_DNA"/>
</dbReference>
<organism evidence="1 2">
    <name type="scientific">Roseimaritima ulvae</name>
    <dbReference type="NCBI Taxonomy" id="980254"/>
    <lineage>
        <taxon>Bacteria</taxon>
        <taxon>Pseudomonadati</taxon>
        <taxon>Planctomycetota</taxon>
        <taxon>Planctomycetia</taxon>
        <taxon>Pirellulales</taxon>
        <taxon>Pirellulaceae</taxon>
        <taxon>Roseimaritima</taxon>
    </lineage>
</organism>
<evidence type="ECO:0000313" key="1">
    <source>
        <dbReference type="EMBL" id="QEG41338.1"/>
    </source>
</evidence>
<reference evidence="1 2" key="1">
    <citation type="submission" date="2019-08" db="EMBL/GenBank/DDBJ databases">
        <title>Deep-cultivation of Planctomycetes and their phenomic and genomic characterization uncovers novel biology.</title>
        <authorList>
            <person name="Wiegand S."/>
            <person name="Jogler M."/>
            <person name="Boedeker C."/>
            <person name="Pinto D."/>
            <person name="Vollmers J."/>
            <person name="Rivas-Marin E."/>
            <person name="Kohn T."/>
            <person name="Peeters S.H."/>
            <person name="Heuer A."/>
            <person name="Rast P."/>
            <person name="Oberbeckmann S."/>
            <person name="Bunk B."/>
            <person name="Jeske O."/>
            <person name="Meyerdierks A."/>
            <person name="Storesund J.E."/>
            <person name="Kallscheuer N."/>
            <person name="Luecker S."/>
            <person name="Lage O.M."/>
            <person name="Pohl T."/>
            <person name="Merkel B.J."/>
            <person name="Hornburger P."/>
            <person name="Mueller R.-W."/>
            <person name="Bruemmer F."/>
            <person name="Labrenz M."/>
            <person name="Spormann A.M."/>
            <person name="Op den Camp H."/>
            <person name="Overmann J."/>
            <person name="Amann R."/>
            <person name="Jetten M.S.M."/>
            <person name="Mascher T."/>
            <person name="Medema M.H."/>
            <person name="Devos D.P."/>
            <person name="Kaster A.-K."/>
            <person name="Ovreas L."/>
            <person name="Rohde M."/>
            <person name="Galperin M.Y."/>
            <person name="Jogler C."/>
        </authorList>
    </citation>
    <scope>NUCLEOTIDE SEQUENCE [LARGE SCALE GENOMIC DNA]</scope>
    <source>
        <strain evidence="1 2">UC8</strain>
    </source>
</reference>
<gene>
    <name evidence="1" type="ORF">UC8_33570</name>
</gene>
<dbReference type="AlphaFoldDB" id="A0A5B9QQP5"/>
<keyword evidence="2" id="KW-1185">Reference proteome</keyword>
<sequence>MRQATGLHCFSEKWLRHAPCMPVSKFRCGRTPAIQQVRNAAAVSLHFLSMPNDPVQASAVSAFQGAGFCSSRPTNGGKHLTASRTGVILTAGPRLFCKREVQIETGLYVAPYLRQCFATISYRGEPVEV</sequence>